<dbReference type="EMBL" id="CAFBMK010000041">
    <property type="protein sequence ID" value="CAB4907585.1"/>
    <property type="molecule type" value="Genomic_DNA"/>
</dbReference>
<dbReference type="AlphaFoldDB" id="A0A6J7GS78"/>
<dbReference type="Gene3D" id="3.40.50.2000">
    <property type="entry name" value="Glycogen Phosphorylase B"/>
    <property type="match status" value="1"/>
</dbReference>
<protein>
    <submittedName>
        <fullName evidence="2">Unannotated protein</fullName>
    </submittedName>
</protein>
<proteinExistence type="predicted"/>
<accession>A0A6J7GS78</accession>
<name>A0A6J7GS78_9ZZZZ</name>
<feature type="region of interest" description="Disordered" evidence="1">
    <location>
        <begin position="1"/>
        <end position="27"/>
    </location>
</feature>
<organism evidence="2">
    <name type="scientific">freshwater metagenome</name>
    <dbReference type="NCBI Taxonomy" id="449393"/>
    <lineage>
        <taxon>unclassified sequences</taxon>
        <taxon>metagenomes</taxon>
        <taxon>ecological metagenomes</taxon>
    </lineage>
</organism>
<evidence type="ECO:0000256" key="1">
    <source>
        <dbReference type="SAM" id="MobiDB-lite"/>
    </source>
</evidence>
<evidence type="ECO:0000313" key="2">
    <source>
        <dbReference type="EMBL" id="CAB4907585.1"/>
    </source>
</evidence>
<reference evidence="2" key="1">
    <citation type="submission" date="2020-05" db="EMBL/GenBank/DDBJ databases">
        <authorList>
            <person name="Chiriac C."/>
            <person name="Salcher M."/>
            <person name="Ghai R."/>
            <person name="Kavagutti S V."/>
        </authorList>
    </citation>
    <scope>NUCLEOTIDE SEQUENCE</scope>
</reference>
<dbReference type="SUPFAM" id="SSF53756">
    <property type="entry name" value="UDP-Glycosyltransferase/glycogen phosphorylase"/>
    <property type="match status" value="1"/>
</dbReference>
<sequence>MMRHGHPPHGHALAPPSSVGRPSHRVRPVSDDLRPACVLLLPRPLEQFILREQAADLLRGDDVVAIDPPRPGYGAALRLPEGAGSAVAGRQAASIVRRLEGDGRSARVIVFFHATQQPVAAALRARTGGELWYWRWDRYEVAGDADEDRRARLGALHRRAAQAASLVVASSVRLEELAREEGRPTVLSPLAADDFPAPDPTVEVVAFSLGHLGRRTDWALLRGLGERLPNLQVLFVGEVHPDEVPGDEDFAWCREHAPFVFLGALPDEAAAQVLRLADVAILGFTTDEFNDAGLPYRIIKAARLGRRTVVPDLAGSRTWDRAVVVAEDVDAFAAAVAAQAGARTAPDEELRAWALAQTAEHQNAPLRERLTMLGLDAG</sequence>
<gene>
    <name evidence="2" type="ORF">UFOPK3564_01000</name>
</gene>